<name>A0A4Q7P9L8_9BACT</name>
<dbReference type="OrthoDB" id="838537at2"/>
<protein>
    <submittedName>
        <fullName evidence="2">Uncharacterized protein</fullName>
    </submittedName>
</protein>
<feature type="transmembrane region" description="Helical" evidence="1">
    <location>
        <begin position="50"/>
        <end position="68"/>
    </location>
</feature>
<evidence type="ECO:0000313" key="3">
    <source>
        <dbReference type="Proteomes" id="UP000292209"/>
    </source>
</evidence>
<dbReference type="EMBL" id="SGXG01000001">
    <property type="protein sequence ID" value="RZS96926.1"/>
    <property type="molecule type" value="Genomic_DNA"/>
</dbReference>
<evidence type="ECO:0000313" key="2">
    <source>
        <dbReference type="EMBL" id="RZS96926.1"/>
    </source>
</evidence>
<keyword evidence="1" id="KW-1133">Transmembrane helix</keyword>
<organism evidence="2 3">
    <name type="scientific">Cecembia calidifontis</name>
    <dbReference type="NCBI Taxonomy" id="1187080"/>
    <lineage>
        <taxon>Bacteria</taxon>
        <taxon>Pseudomonadati</taxon>
        <taxon>Bacteroidota</taxon>
        <taxon>Cytophagia</taxon>
        <taxon>Cytophagales</taxon>
        <taxon>Cyclobacteriaceae</taxon>
        <taxon>Cecembia</taxon>
    </lineage>
</organism>
<evidence type="ECO:0000256" key="1">
    <source>
        <dbReference type="SAM" id="Phobius"/>
    </source>
</evidence>
<keyword evidence="1" id="KW-0472">Membrane</keyword>
<proteinExistence type="predicted"/>
<keyword evidence="1" id="KW-0812">Transmembrane</keyword>
<gene>
    <name evidence="2" type="ORF">BC751_2521</name>
</gene>
<comment type="caution">
    <text evidence="2">The sequence shown here is derived from an EMBL/GenBank/DDBJ whole genome shotgun (WGS) entry which is preliminary data.</text>
</comment>
<sequence length="159" mass="18015">MKENLNKKKHWYQVSDEGIQFNSPKSTFIAWESIERVQILNDVAVKRPKLTFGFGLLLITSVLILLPVQKFKFPVFSQQADVRGAIIILFIYLVMMGFGIWSIRQSLIKKPVLKVYFKSGGHQIIVLEQGFGTESAHDIISLLTKSLGSNRVVFCKEAA</sequence>
<dbReference type="Proteomes" id="UP000292209">
    <property type="component" value="Unassembled WGS sequence"/>
</dbReference>
<feature type="transmembrane region" description="Helical" evidence="1">
    <location>
        <begin position="80"/>
        <end position="101"/>
    </location>
</feature>
<reference evidence="2 3" key="1">
    <citation type="submission" date="2019-02" db="EMBL/GenBank/DDBJ databases">
        <title>Genomic Encyclopedia of Archaeal and Bacterial Type Strains, Phase II (KMG-II): from individual species to whole genera.</title>
        <authorList>
            <person name="Goeker M."/>
        </authorList>
    </citation>
    <scope>NUCLEOTIDE SEQUENCE [LARGE SCALE GENOMIC DNA]</scope>
    <source>
        <strain evidence="2 3">DSM 21411</strain>
    </source>
</reference>
<dbReference type="RefSeq" id="WP_130275782.1">
    <property type="nucleotide sequence ID" value="NZ_SGXG01000001.1"/>
</dbReference>
<dbReference type="AlphaFoldDB" id="A0A4Q7P9L8"/>
<accession>A0A4Q7P9L8</accession>
<keyword evidence="3" id="KW-1185">Reference proteome</keyword>